<dbReference type="Proteomes" id="UP000250321">
    <property type="component" value="Unassembled WGS sequence"/>
</dbReference>
<dbReference type="PANTHER" id="PTHR32098">
    <property type="entry name" value="LYCOPENE BETA/EPSILON CYCLASE PROTEIN"/>
    <property type="match status" value="1"/>
</dbReference>
<comment type="caution">
    <text evidence="1">The sequence shown here is derived from an EMBL/GenBank/DDBJ whole genome shotgun (WGS) entry which is preliminary data.</text>
</comment>
<name>A0A314YFU5_PRUYE</name>
<dbReference type="InterPro" id="IPR036188">
    <property type="entry name" value="FAD/NAD-bd_sf"/>
</dbReference>
<dbReference type="SUPFAM" id="SSF51905">
    <property type="entry name" value="FAD/NAD(P)-binding domain"/>
    <property type="match status" value="1"/>
</dbReference>
<dbReference type="PANTHER" id="PTHR32098:SF5">
    <property type="entry name" value="LYCOPENE BETA_EPSILON CYCLASE PROTEIN"/>
    <property type="match status" value="1"/>
</dbReference>
<accession>A0A314YFU5</accession>
<dbReference type="STRING" id="2094558.A0A314YFU5"/>
<keyword evidence="2" id="KW-1185">Reference proteome</keyword>
<evidence type="ECO:0000313" key="2">
    <source>
        <dbReference type="Proteomes" id="UP000250321"/>
    </source>
</evidence>
<dbReference type="OrthoDB" id="4211at2759"/>
<gene>
    <name evidence="1" type="ORF">Pyn_35184</name>
</gene>
<sequence>MALLHVQLINGLFQGPKQSPLSQRRARASRCLCLQTQAPPSRTQRIMESLSVSGEVGGAGGAYSYSALKRLDQLWSSICSAQTATALCAKGLRVGIVERNVLKGREQEWNISRKELLELVEIGVLVEDDIELVTAAKFNPNRCGFEGKGDIWVEDILNLGVSPAKLIEVVKSRFIALGGVIFEGNSVSSISIYEDAAVLQLNEGNILSSRLVIDAMGNFSPIVKQIRSGRKPDVHLVKKVGASKAQLFWEAFPAGSGPADRTTYMFTYLAPQPQSPKLEELLEEYWKLMPEYQGVSLDDLEIQRVLYGIFPTYCDSPLPAAFNRVLQFGDASGIQSPVSFGGFGSLTRHLKRLSTGIYEAMSDNLLDSYCLSLLNPYMPNLSASWLFQRAMSAKQQSNVSPDFINELLYANFRSMQRLGDPVLRPFLQDVVQFGPLAKTLGLVMLTKPQIIPSIFKQVGIPVLLDWSGHFFMLGYYTFLSSFADPVVRPFLSTLPSKEKYEWKRRLEAWKYGAGLDYKS</sequence>
<organism evidence="1 2">
    <name type="scientific">Prunus yedoensis var. nudiflora</name>
    <dbReference type="NCBI Taxonomy" id="2094558"/>
    <lineage>
        <taxon>Eukaryota</taxon>
        <taxon>Viridiplantae</taxon>
        <taxon>Streptophyta</taxon>
        <taxon>Embryophyta</taxon>
        <taxon>Tracheophyta</taxon>
        <taxon>Spermatophyta</taxon>
        <taxon>Magnoliopsida</taxon>
        <taxon>eudicotyledons</taxon>
        <taxon>Gunneridae</taxon>
        <taxon>Pentapetalae</taxon>
        <taxon>rosids</taxon>
        <taxon>fabids</taxon>
        <taxon>Rosales</taxon>
        <taxon>Rosaceae</taxon>
        <taxon>Amygdaloideae</taxon>
        <taxon>Amygdaleae</taxon>
        <taxon>Prunus</taxon>
    </lineage>
</organism>
<evidence type="ECO:0000313" key="1">
    <source>
        <dbReference type="EMBL" id="PQQ04840.1"/>
    </source>
</evidence>
<dbReference type="EMBL" id="PJQY01001185">
    <property type="protein sequence ID" value="PQQ04840.1"/>
    <property type="molecule type" value="Genomic_DNA"/>
</dbReference>
<protein>
    <submittedName>
        <fullName evidence="1">Uncharacterized protein</fullName>
    </submittedName>
</protein>
<proteinExistence type="predicted"/>
<reference evidence="1 2" key="1">
    <citation type="submission" date="2018-02" db="EMBL/GenBank/DDBJ databases">
        <title>Draft genome of wild Prunus yedoensis var. nudiflora.</title>
        <authorList>
            <person name="Baek S."/>
            <person name="Kim J.-H."/>
            <person name="Choi K."/>
            <person name="Kim G.-B."/>
            <person name="Cho A."/>
            <person name="Jang H."/>
            <person name="Shin C.-H."/>
            <person name="Yu H.-J."/>
            <person name="Mun J.-H."/>
        </authorList>
    </citation>
    <scope>NUCLEOTIDE SEQUENCE [LARGE SCALE GENOMIC DNA]</scope>
    <source>
        <strain evidence="2">cv. Jeju island</strain>
        <tissue evidence="1">Leaf</tissue>
    </source>
</reference>
<dbReference type="AlphaFoldDB" id="A0A314YFU5"/>